<feature type="compositionally biased region" description="Basic and acidic residues" evidence="2">
    <location>
        <begin position="407"/>
        <end position="423"/>
    </location>
</feature>
<organism evidence="4 5">
    <name type="scientific">Pythium oligandrum</name>
    <name type="common">Mycoparasitic fungus</name>
    <dbReference type="NCBI Taxonomy" id="41045"/>
    <lineage>
        <taxon>Eukaryota</taxon>
        <taxon>Sar</taxon>
        <taxon>Stramenopiles</taxon>
        <taxon>Oomycota</taxon>
        <taxon>Peronosporomycetes</taxon>
        <taxon>Pythiales</taxon>
        <taxon>Pythiaceae</taxon>
        <taxon>Pythium</taxon>
    </lineage>
</organism>
<accession>A0A8K1CLC3</accession>
<feature type="region of interest" description="Disordered" evidence="2">
    <location>
        <begin position="50"/>
        <end position="84"/>
    </location>
</feature>
<dbReference type="SUPFAM" id="SSF101576">
    <property type="entry name" value="Supernatant protein factor (SPF), C-terminal domain"/>
    <property type="match status" value="1"/>
</dbReference>
<feature type="coiled-coil region" evidence="1">
    <location>
        <begin position="1501"/>
        <end position="1535"/>
    </location>
</feature>
<name>A0A8K1CLC3_PYTOL</name>
<dbReference type="PROSITE" id="PS50866">
    <property type="entry name" value="GOLD"/>
    <property type="match status" value="1"/>
</dbReference>
<dbReference type="Gene3D" id="2.60.120.680">
    <property type="entry name" value="GOLD domain"/>
    <property type="match status" value="1"/>
</dbReference>
<feature type="domain" description="GOLD" evidence="3">
    <location>
        <begin position="1334"/>
        <end position="1434"/>
    </location>
</feature>
<evidence type="ECO:0000259" key="3">
    <source>
        <dbReference type="PROSITE" id="PS50866"/>
    </source>
</evidence>
<dbReference type="GO" id="GO:0005737">
    <property type="term" value="C:cytoplasm"/>
    <property type="evidence" value="ECO:0007669"/>
    <property type="project" value="TreeGrafter"/>
</dbReference>
<dbReference type="Proteomes" id="UP000794436">
    <property type="component" value="Unassembled WGS sequence"/>
</dbReference>
<dbReference type="Gene3D" id="1.10.287.1490">
    <property type="match status" value="1"/>
</dbReference>
<feature type="region of interest" description="Disordered" evidence="2">
    <location>
        <begin position="394"/>
        <end position="423"/>
    </location>
</feature>
<reference evidence="4" key="1">
    <citation type="submission" date="2019-03" db="EMBL/GenBank/DDBJ databases">
        <title>Long read genome sequence of the mycoparasitic Pythium oligandrum ATCC 38472 isolated from sugarbeet rhizosphere.</title>
        <authorList>
            <person name="Gaulin E."/>
        </authorList>
    </citation>
    <scope>NUCLEOTIDE SEQUENCE</scope>
    <source>
        <strain evidence="4">ATCC 38472_TT</strain>
    </source>
</reference>
<evidence type="ECO:0000256" key="1">
    <source>
        <dbReference type="SAM" id="Coils"/>
    </source>
</evidence>
<evidence type="ECO:0000256" key="2">
    <source>
        <dbReference type="SAM" id="MobiDB-lite"/>
    </source>
</evidence>
<keyword evidence="5" id="KW-1185">Reference proteome</keyword>
<feature type="coiled-coil region" evidence="1">
    <location>
        <begin position="431"/>
        <end position="529"/>
    </location>
</feature>
<dbReference type="EMBL" id="SPLM01000037">
    <property type="protein sequence ID" value="TMW65751.1"/>
    <property type="molecule type" value="Genomic_DNA"/>
</dbReference>
<dbReference type="PANTHER" id="PTHR45615">
    <property type="entry name" value="MYOSIN HEAVY CHAIN, NON-MUSCLE"/>
    <property type="match status" value="1"/>
</dbReference>
<feature type="region of interest" description="Disordered" evidence="2">
    <location>
        <begin position="872"/>
        <end position="904"/>
    </location>
</feature>
<dbReference type="InterPro" id="IPR009038">
    <property type="entry name" value="GOLD_dom"/>
</dbReference>
<feature type="coiled-coil region" evidence="1">
    <location>
        <begin position="1562"/>
        <end position="1592"/>
    </location>
</feature>
<dbReference type="Gene3D" id="1.20.5.1160">
    <property type="entry name" value="Vasodilator-stimulated phosphoprotein"/>
    <property type="match status" value="1"/>
</dbReference>
<dbReference type="PANTHER" id="PTHR45615:SF40">
    <property type="entry name" value="MYOSIN HEAVY CHAIN, NON-MUSCLE"/>
    <property type="match status" value="1"/>
</dbReference>
<dbReference type="GO" id="GO:0032982">
    <property type="term" value="C:myosin filament"/>
    <property type="evidence" value="ECO:0007669"/>
    <property type="project" value="TreeGrafter"/>
</dbReference>
<feature type="coiled-coil region" evidence="1">
    <location>
        <begin position="208"/>
        <end position="303"/>
    </location>
</feature>
<dbReference type="GO" id="GO:0000146">
    <property type="term" value="F:microfilament motor activity"/>
    <property type="evidence" value="ECO:0007669"/>
    <property type="project" value="TreeGrafter"/>
</dbReference>
<dbReference type="InterPro" id="IPR036598">
    <property type="entry name" value="GOLD_dom_sf"/>
</dbReference>
<sequence>MELSARVHLVADKLQLKAQEAQAKGNQAAAQSLGDSVSDLRRAAAMLHELTGGRPRRDSDAMSVSSVVSESPGPPRSGASPKDLVAKLGRVEALLGKKSEEMKQKSNENAARALYQSSLTVKMGAQHIVEQQQITRALVATAKGLREQVQELCQAVLAGDELPETIDDASRERAMTRVKELTELFALLRSQYPRCESVSELQEALASGKESTDEIQTLAKECEELRQQLLKEQEQHEEELLVEREGKELLTKQCTTLEEALQKLEKEYREQRERELAHLNSLHERQKETHEELKLLLLAKEEEVTALKVQAETWMNQLGKQREALEEIHAQRKEDRVIHERELTEMRQLMSTRDEEIRELRDLLANRPRNASAASLHGDEDQLVALRRQMEELQKQLAHAQSVQNGSHHEHDDTDASKSQPDHGVDVAAIRSEYESQLAAQEQRLAELQQQLGDFKSASEAAKLKIDELESVIAENDEEIDQLRDELRREQTVNLVEDGDKSGIADEKTQQLTQEIKTLSALLATVNEKLDEDWRELFNRLTAFEPSGEHLRGLTSGIRRCVKCIVANKQECDNKELEHQLMVDSMRDVLGDTVESNDHDRKVDVMAALQRLAELVEEASDRLKERETETQASNRESPVDESELQTKHAGLLAEADALRAEVEQLQEELGRQKNEIESSSRTIEEITLSKTVLESELIVLREKIESQEDTEVTNMSSSLGEEVEALKNQLDELTTVKASLENELKDLQQKYATQGNELEKATSALDEETTALGDQLKEVTTANESLQTELFALRENHDGQVAELEKTVSTLEEETTALKKQLEDATSAKDSLVSEFNELRGQHEAQATHLETTSSALEEEIAKLKSQLEEVKRSKSSLQTELNHLRETHESRAADLEKTSSASEEEITALKAKLEDVQTEYDRYRTRSHTAMKKIEKRAELLNGMKKENERLAKEASEALEAKAAAEQKEAVMQARLDEVERSIQMREEEFAQRSLEFAEAAKQLESQRDEAKSTNVSLEQKLQGFANQVAKLEAEKLQIASDANELMAQKIAAKEVDLEQEKARVATLQARIEEANADLLAKQTQIEELEAAVEQAKATIAQKRDVVAAQGVSTAKKDQEIKTLLEEHAMEKSALKETIVSLEGRIIQSEKTVAASTKELERLRSHLAAQATSNGVSSPASLDKLDDEVEEIGNRPTSTVTVSSDELTSRDRTIRELRARLLELEDTLEEQKADAEMIVAHKAQQEELRQARDERLQKQVEQQQEAIQKKRKAQVNAFRTKANSVVDELQRRLEEYSAVFREACAVRDEVKASTPNGGALNGERNSEGRQDYEECLVFKSGVVIKAGSSFSLPVFCEKRGLRVVWKFSLTEDNADVGFALSIDDHKQWVVPSERVNDLSGVFDVTTSGTTLLFEWDNTFSWLNEKTLDYHVSVLEPISPEKKQLRGQERELRELVTRINQQLALFSSERDHRMELMGALNHLLECGQDRGDLVAMIQQRKGVIQEEKNDLQSKMEELKNQLGAFVKELADLDDDERVIASAWDSLAGEREDVQMTIHLSENHRFDVLVKTLETEKEELEAEIAELARQGNDMQ</sequence>
<comment type="caution">
    <text evidence="4">The sequence shown here is derived from an EMBL/GenBank/DDBJ whole genome shotgun (WGS) entry which is preliminary data.</text>
</comment>
<gene>
    <name evidence="4" type="ORF">Poli38472_008393</name>
</gene>
<protein>
    <recommendedName>
        <fullName evidence="3">GOLD domain-containing protein</fullName>
    </recommendedName>
</protein>
<feature type="region of interest" description="Disordered" evidence="2">
    <location>
        <begin position="620"/>
        <end position="646"/>
    </location>
</feature>
<feature type="compositionally biased region" description="Basic and acidic residues" evidence="2">
    <location>
        <begin position="883"/>
        <end position="898"/>
    </location>
</feature>
<dbReference type="GO" id="GO:0051015">
    <property type="term" value="F:actin filament binding"/>
    <property type="evidence" value="ECO:0007669"/>
    <property type="project" value="TreeGrafter"/>
</dbReference>
<proteinExistence type="predicted"/>
<keyword evidence="1" id="KW-0175">Coiled coil</keyword>
<feature type="coiled-coil region" evidence="1">
    <location>
        <begin position="1215"/>
        <end position="1300"/>
    </location>
</feature>
<dbReference type="GO" id="GO:0016460">
    <property type="term" value="C:myosin II complex"/>
    <property type="evidence" value="ECO:0007669"/>
    <property type="project" value="TreeGrafter"/>
</dbReference>
<evidence type="ECO:0000313" key="5">
    <source>
        <dbReference type="Proteomes" id="UP000794436"/>
    </source>
</evidence>
<dbReference type="OrthoDB" id="1434354at2759"/>
<evidence type="ECO:0000313" key="4">
    <source>
        <dbReference type="EMBL" id="TMW65751.1"/>
    </source>
</evidence>
<feature type="compositionally biased region" description="Basic and acidic residues" evidence="2">
    <location>
        <begin position="620"/>
        <end position="629"/>
    </location>
</feature>